<protein>
    <submittedName>
        <fullName evidence="1">Uncharacterized protein</fullName>
    </submittedName>
</protein>
<evidence type="ECO:0000313" key="2">
    <source>
        <dbReference type="Proteomes" id="UP000094469"/>
    </source>
</evidence>
<comment type="caution">
    <text evidence="1">The sequence shown here is derived from an EMBL/GenBank/DDBJ whole genome shotgun (WGS) entry which is preliminary data.</text>
</comment>
<keyword evidence="2" id="KW-1185">Reference proteome</keyword>
<gene>
    <name evidence="1" type="ORF">BCR24_02680</name>
</gene>
<organism evidence="1 2">
    <name type="scientific">Enterococcus ureilyticus</name>
    <dbReference type="NCBI Taxonomy" id="1131292"/>
    <lineage>
        <taxon>Bacteria</taxon>
        <taxon>Bacillati</taxon>
        <taxon>Bacillota</taxon>
        <taxon>Bacilli</taxon>
        <taxon>Lactobacillales</taxon>
        <taxon>Enterococcaceae</taxon>
        <taxon>Enterococcus</taxon>
    </lineage>
</organism>
<evidence type="ECO:0000313" key="1">
    <source>
        <dbReference type="EMBL" id="OEG22757.1"/>
    </source>
</evidence>
<reference evidence="2" key="1">
    <citation type="submission" date="2016-09" db="EMBL/GenBank/DDBJ databases">
        <authorList>
            <person name="Gulvik C.A."/>
        </authorList>
    </citation>
    <scope>NUCLEOTIDE SEQUENCE [LARGE SCALE GENOMIC DNA]</scope>
    <source>
        <strain evidence="2">LMG 26676</strain>
    </source>
</reference>
<accession>A0A1E5HCT3</accession>
<dbReference type="EMBL" id="MIKC01000012">
    <property type="protein sequence ID" value="OEG22757.1"/>
    <property type="molecule type" value="Genomic_DNA"/>
</dbReference>
<dbReference type="AlphaFoldDB" id="A0A1E5HCT3"/>
<dbReference type="Proteomes" id="UP000094469">
    <property type="component" value="Unassembled WGS sequence"/>
</dbReference>
<name>A0A1E5HCT3_9ENTE</name>
<dbReference type="STRING" id="1131292.BCR24_02680"/>
<dbReference type="OrthoDB" id="306726at2"/>
<proteinExistence type="predicted"/>
<sequence length="187" mass="21759">MHFVTESELRMDFQKEPFTQFYLNNQLRLTPGAKQFLLDKRIKIMSEAELKKKDNATERQLNSLTGYKEILSSELFEAARLAIDQQLNVSQKIIDIEKTLLPALEKVVSDEEASLEKTEEFQLDAVYIFSERGLLLIKLKKIYGMIHLIQAEYPQYSKILIEANQKINDLKKQLVGETNEKTFNENV</sequence>
<dbReference type="RefSeq" id="WP_069639921.1">
    <property type="nucleotide sequence ID" value="NZ_JAFBEZ010000002.1"/>
</dbReference>